<accession>A0ACB9WBD6</accession>
<proteinExistence type="predicted"/>
<comment type="caution">
    <text evidence="1">The sequence shown here is derived from an EMBL/GenBank/DDBJ whole genome shotgun (WGS) entry which is preliminary data.</text>
</comment>
<dbReference type="Proteomes" id="UP001057452">
    <property type="component" value="Chromosome 17"/>
</dbReference>
<evidence type="ECO:0000313" key="1">
    <source>
        <dbReference type="EMBL" id="KAI4809951.1"/>
    </source>
</evidence>
<organism evidence="1 2">
    <name type="scientific">Chaenocephalus aceratus</name>
    <name type="common">Blackfin icefish</name>
    <name type="synonym">Chaenichthys aceratus</name>
    <dbReference type="NCBI Taxonomy" id="36190"/>
    <lineage>
        <taxon>Eukaryota</taxon>
        <taxon>Metazoa</taxon>
        <taxon>Chordata</taxon>
        <taxon>Craniata</taxon>
        <taxon>Vertebrata</taxon>
        <taxon>Euteleostomi</taxon>
        <taxon>Actinopterygii</taxon>
        <taxon>Neopterygii</taxon>
        <taxon>Teleostei</taxon>
        <taxon>Neoteleostei</taxon>
        <taxon>Acanthomorphata</taxon>
        <taxon>Eupercaria</taxon>
        <taxon>Perciformes</taxon>
        <taxon>Notothenioidei</taxon>
        <taxon>Channichthyidae</taxon>
        <taxon>Chaenocephalus</taxon>
    </lineage>
</organism>
<dbReference type="EMBL" id="CM043801">
    <property type="protein sequence ID" value="KAI4809951.1"/>
    <property type="molecule type" value="Genomic_DNA"/>
</dbReference>
<keyword evidence="2" id="KW-1185">Reference proteome</keyword>
<sequence length="338" mass="37015">MLAPRGKGLWGSWGKGSSGGTGAKPAIGEPEPARQSTSTVNRFSALQQSGSAPSATDSDRRAPQRSSSSRERGRDRFEPSDHSEGRGGRDNSSSRNQISKRSFSRESQERGGTTGDLRAATEAVRRVASMTDDRDRGSRDRGSQDRGSRDRGSRDRGSRDRGIKRESAPTPPPTISKPALSEDELQKKSNAIIEEYLHINDLKEALQCVTELGCSSLLYVFVRSGVESTLERSTIARQHMGMLLQQLIKAGALPTEQYYKGLEETLEIAEDMAIDIPHIWLYLAELITPVLHEGGIPMGQLFREISKPLVPLGQAGVLLIQILKLLCKEMELCPPCGF</sequence>
<evidence type="ECO:0000313" key="2">
    <source>
        <dbReference type="Proteomes" id="UP001057452"/>
    </source>
</evidence>
<protein>
    <submittedName>
        <fullName evidence="1">Uncharacterized protein</fullName>
    </submittedName>
</protein>
<reference evidence="1" key="1">
    <citation type="submission" date="2022-05" db="EMBL/GenBank/DDBJ databases">
        <title>Chromosome-level genome of Chaenocephalus aceratus.</title>
        <authorList>
            <person name="Park H."/>
        </authorList>
    </citation>
    <scope>NUCLEOTIDE SEQUENCE</scope>
    <source>
        <strain evidence="1">KU_202001</strain>
    </source>
</reference>
<gene>
    <name evidence="1" type="ORF">KUCAC02_018804</name>
</gene>
<name>A0ACB9WBD6_CHAAC</name>